<keyword evidence="8" id="KW-1185">Reference proteome</keyword>
<evidence type="ECO:0000256" key="3">
    <source>
        <dbReference type="ARBA" id="ARBA00022692"/>
    </source>
</evidence>
<evidence type="ECO:0000256" key="1">
    <source>
        <dbReference type="ARBA" id="ARBA00004651"/>
    </source>
</evidence>
<evidence type="ECO:0000313" key="8">
    <source>
        <dbReference type="Proteomes" id="UP000645462"/>
    </source>
</evidence>
<comment type="subcellular location">
    <subcellularLocation>
        <location evidence="1">Cell membrane</location>
        <topology evidence="1">Multi-pass membrane protein</topology>
    </subcellularLocation>
</comment>
<name>A0ABQ1KWC1_9RHOB</name>
<evidence type="ECO:0000256" key="4">
    <source>
        <dbReference type="ARBA" id="ARBA00022989"/>
    </source>
</evidence>
<dbReference type="EMBL" id="BMFC01000008">
    <property type="protein sequence ID" value="GGC11463.1"/>
    <property type="molecule type" value="Genomic_DNA"/>
</dbReference>
<feature type="transmembrane region" description="Helical" evidence="6">
    <location>
        <begin position="208"/>
        <end position="230"/>
    </location>
</feature>
<feature type="transmembrane region" description="Helical" evidence="6">
    <location>
        <begin position="20"/>
        <end position="39"/>
    </location>
</feature>
<protein>
    <recommendedName>
        <fullName evidence="9">Cytochrome c oxidase assembly protein</fullName>
    </recommendedName>
</protein>
<feature type="transmembrane region" description="Helical" evidence="6">
    <location>
        <begin position="51"/>
        <end position="72"/>
    </location>
</feature>
<keyword evidence="4 6" id="KW-1133">Transmembrane helix</keyword>
<organism evidence="7 8">
    <name type="scientific">Marivita lacus</name>
    <dbReference type="NCBI Taxonomy" id="1323742"/>
    <lineage>
        <taxon>Bacteria</taxon>
        <taxon>Pseudomonadati</taxon>
        <taxon>Pseudomonadota</taxon>
        <taxon>Alphaproteobacteria</taxon>
        <taxon>Rhodobacterales</taxon>
        <taxon>Roseobacteraceae</taxon>
        <taxon>Marivita</taxon>
    </lineage>
</organism>
<evidence type="ECO:0008006" key="9">
    <source>
        <dbReference type="Google" id="ProtNLM"/>
    </source>
</evidence>
<evidence type="ECO:0000256" key="6">
    <source>
        <dbReference type="SAM" id="Phobius"/>
    </source>
</evidence>
<feature type="transmembrane region" description="Helical" evidence="6">
    <location>
        <begin position="101"/>
        <end position="118"/>
    </location>
</feature>
<dbReference type="InterPro" id="IPR019108">
    <property type="entry name" value="Caa3_assmbl_CtaG-rel"/>
</dbReference>
<reference evidence="8" key="1">
    <citation type="journal article" date="2019" name="Int. J. Syst. Evol. Microbiol.">
        <title>The Global Catalogue of Microorganisms (GCM) 10K type strain sequencing project: providing services to taxonomists for standard genome sequencing and annotation.</title>
        <authorList>
            <consortium name="The Broad Institute Genomics Platform"/>
            <consortium name="The Broad Institute Genome Sequencing Center for Infectious Disease"/>
            <person name="Wu L."/>
            <person name="Ma J."/>
        </authorList>
    </citation>
    <scope>NUCLEOTIDE SEQUENCE [LARGE SCALE GENOMIC DNA]</scope>
    <source>
        <strain evidence="8">CGMCC 1.12478</strain>
    </source>
</reference>
<accession>A0ABQ1KWC1</accession>
<gene>
    <name evidence="7" type="ORF">GCM10011363_30100</name>
</gene>
<proteinExistence type="predicted"/>
<evidence type="ECO:0000313" key="7">
    <source>
        <dbReference type="EMBL" id="GGC11463.1"/>
    </source>
</evidence>
<feature type="transmembrane region" description="Helical" evidence="6">
    <location>
        <begin position="161"/>
        <end position="188"/>
    </location>
</feature>
<sequence length="240" mass="25720">MIAPVTAYCGTPAIPAEVWTSWNLDPVVMLALCALAVTLRVHTVGDAQRSGYVAVGLLGVVFLSPLCALSAALFSARVVHHVLLIAGVAPLLALAFPSRRALPLSVLVAINVIVLWLWHVPGIYTWAIGSIAGYWLMQVSLLGAALALWREVLRRNSDPGAGIAALLAMVAQMGMLGALIAFAPQALYPTHFYTTEIWGFSPLEDQQLAGLIMWVPAILPYLGAALVMVMRRLFATELAR</sequence>
<feature type="transmembrane region" description="Helical" evidence="6">
    <location>
        <begin position="124"/>
        <end position="149"/>
    </location>
</feature>
<comment type="caution">
    <text evidence="7">The sequence shown here is derived from an EMBL/GenBank/DDBJ whole genome shotgun (WGS) entry which is preliminary data.</text>
</comment>
<evidence type="ECO:0000256" key="5">
    <source>
        <dbReference type="ARBA" id="ARBA00023136"/>
    </source>
</evidence>
<dbReference type="Pfam" id="PF09678">
    <property type="entry name" value="Caa3_CtaG"/>
    <property type="match status" value="1"/>
</dbReference>
<keyword evidence="3 6" id="KW-0812">Transmembrane</keyword>
<feature type="transmembrane region" description="Helical" evidence="6">
    <location>
        <begin position="78"/>
        <end position="96"/>
    </location>
</feature>
<dbReference type="RefSeq" id="WP_188482868.1">
    <property type="nucleotide sequence ID" value="NZ_BMFC01000008.1"/>
</dbReference>
<keyword evidence="2" id="KW-1003">Cell membrane</keyword>
<dbReference type="Proteomes" id="UP000645462">
    <property type="component" value="Unassembled WGS sequence"/>
</dbReference>
<keyword evidence="5 6" id="KW-0472">Membrane</keyword>
<evidence type="ECO:0000256" key="2">
    <source>
        <dbReference type="ARBA" id="ARBA00022475"/>
    </source>
</evidence>